<dbReference type="InterPro" id="IPR028212">
    <property type="entry name" value="GHL6"/>
</dbReference>
<protein>
    <recommendedName>
        <fullName evidence="3">Glycosyl hydrolase-like 10 domain-containing protein</fullName>
    </recommendedName>
</protein>
<evidence type="ECO:0000313" key="1">
    <source>
        <dbReference type="EMBL" id="MBW7459237.1"/>
    </source>
</evidence>
<accession>A0ABS7CEI4</accession>
<evidence type="ECO:0008006" key="3">
    <source>
        <dbReference type="Google" id="ProtNLM"/>
    </source>
</evidence>
<dbReference type="InterPro" id="IPR017853">
    <property type="entry name" value="GH"/>
</dbReference>
<proteinExistence type="predicted"/>
<dbReference type="Proteomes" id="UP001519887">
    <property type="component" value="Unassembled WGS sequence"/>
</dbReference>
<sequence>MNRKAWWREPLRVIQPNLQIRDTGAIDPERLASQMKEMGANTIVFNVGGIYAWYPTKVAHHTVNEFLPTSFDLLEEVIQACHKQDIRFIARFDFSKAEDRIFLQRPEWFVRKPSGEPEILGSKRPGSWSLLMSTCINGAYRNESVAIPVLEEVINRYGIDGIFFNA</sequence>
<dbReference type="Pfam" id="PF14871">
    <property type="entry name" value="GHL6"/>
    <property type="match status" value="1"/>
</dbReference>
<comment type="caution">
    <text evidence="1">The sequence shown here is derived from an EMBL/GenBank/DDBJ whole genome shotgun (WGS) entry which is preliminary data.</text>
</comment>
<feature type="non-terminal residue" evidence="1">
    <location>
        <position position="166"/>
    </location>
</feature>
<keyword evidence="2" id="KW-1185">Reference proteome</keyword>
<name>A0ABS7CEI4_9BACL</name>
<reference evidence="1 2" key="1">
    <citation type="submission" date="2021-07" db="EMBL/GenBank/DDBJ databases">
        <title>Paenibacillus radiodurans sp. nov., isolated from the southeastern edge of Tengger Desert.</title>
        <authorList>
            <person name="Zhang G."/>
        </authorList>
    </citation>
    <scope>NUCLEOTIDE SEQUENCE [LARGE SCALE GENOMIC DNA]</scope>
    <source>
        <strain evidence="1 2">CCM 7311</strain>
    </source>
</reference>
<dbReference type="EMBL" id="JAHZIK010001544">
    <property type="protein sequence ID" value="MBW7459237.1"/>
    <property type="molecule type" value="Genomic_DNA"/>
</dbReference>
<evidence type="ECO:0000313" key="2">
    <source>
        <dbReference type="Proteomes" id="UP001519887"/>
    </source>
</evidence>
<dbReference type="SUPFAM" id="SSF51445">
    <property type="entry name" value="(Trans)glycosidases"/>
    <property type="match status" value="1"/>
</dbReference>
<organism evidence="1 2">
    <name type="scientific">Paenibacillus sepulcri</name>
    <dbReference type="NCBI Taxonomy" id="359917"/>
    <lineage>
        <taxon>Bacteria</taxon>
        <taxon>Bacillati</taxon>
        <taxon>Bacillota</taxon>
        <taxon>Bacilli</taxon>
        <taxon>Bacillales</taxon>
        <taxon>Paenibacillaceae</taxon>
        <taxon>Paenibacillus</taxon>
    </lineage>
</organism>
<dbReference type="Gene3D" id="3.20.20.80">
    <property type="entry name" value="Glycosidases"/>
    <property type="match status" value="1"/>
</dbReference>
<gene>
    <name evidence="1" type="ORF">K0U00_34815</name>
</gene>